<evidence type="ECO:0000256" key="1">
    <source>
        <dbReference type="ARBA" id="ARBA00010062"/>
    </source>
</evidence>
<dbReference type="InterPro" id="IPR051010">
    <property type="entry name" value="BCAA_transport"/>
</dbReference>
<feature type="domain" description="Leucine-binding protein" evidence="3">
    <location>
        <begin position="2"/>
        <end position="239"/>
    </location>
</feature>
<dbReference type="EMBL" id="JACPSX010000239">
    <property type="protein sequence ID" value="MBI3015836.1"/>
    <property type="molecule type" value="Genomic_DNA"/>
</dbReference>
<dbReference type="AlphaFoldDB" id="A0A932M2F0"/>
<accession>A0A932M2F0</accession>
<dbReference type="InterPro" id="IPR028081">
    <property type="entry name" value="Leu-bd"/>
</dbReference>
<sequence length="270" mass="30249">MISSDVGLAVSREAESLKVPHFLTMSGSHEILKKNSRYTFRTCLPAAPENMEAVAALIKDKKYTRVGAIIADYAWGHSLREALEKHIKPMAGVKLQIEVAPVPEKDFTPYLRKLQAFDPQLIVATGHPPGNPTITRQAIELGMKAQVIGSWYPTEFMVQRVGELMFGRFVDYSCVDLESPAYRQLAEKFHAIYKRLFDNNAFSGYVMVKMVADAAQKAKSTDPKVVADAIRKGKFTQPGYGWPLSYTEWGEMKEARPILYTYEKGNPGPI</sequence>
<evidence type="ECO:0000256" key="2">
    <source>
        <dbReference type="ARBA" id="ARBA00022729"/>
    </source>
</evidence>
<keyword evidence="2" id="KW-0732">Signal</keyword>
<dbReference type="Proteomes" id="UP000741360">
    <property type="component" value="Unassembled WGS sequence"/>
</dbReference>
<organism evidence="4 5">
    <name type="scientific">Tectimicrobiota bacterium</name>
    <dbReference type="NCBI Taxonomy" id="2528274"/>
    <lineage>
        <taxon>Bacteria</taxon>
        <taxon>Pseudomonadati</taxon>
        <taxon>Nitrospinota/Tectimicrobiota group</taxon>
        <taxon>Candidatus Tectimicrobiota</taxon>
    </lineage>
</organism>
<dbReference type="Pfam" id="PF13458">
    <property type="entry name" value="Peripla_BP_6"/>
    <property type="match status" value="1"/>
</dbReference>
<evidence type="ECO:0000259" key="3">
    <source>
        <dbReference type="Pfam" id="PF13458"/>
    </source>
</evidence>
<dbReference type="InterPro" id="IPR028082">
    <property type="entry name" value="Peripla_BP_I"/>
</dbReference>
<proteinExistence type="inferred from homology"/>
<dbReference type="PANTHER" id="PTHR30483">
    <property type="entry name" value="LEUCINE-SPECIFIC-BINDING PROTEIN"/>
    <property type="match status" value="1"/>
</dbReference>
<evidence type="ECO:0000313" key="5">
    <source>
        <dbReference type="Proteomes" id="UP000741360"/>
    </source>
</evidence>
<comment type="similarity">
    <text evidence="1">Belongs to the leucine-binding protein family.</text>
</comment>
<feature type="non-terminal residue" evidence="4">
    <location>
        <position position="270"/>
    </location>
</feature>
<reference evidence="4" key="1">
    <citation type="submission" date="2020-07" db="EMBL/GenBank/DDBJ databases">
        <title>Huge and variable diversity of episymbiotic CPR bacteria and DPANN archaea in groundwater ecosystems.</title>
        <authorList>
            <person name="He C.Y."/>
            <person name="Keren R."/>
            <person name="Whittaker M."/>
            <person name="Farag I.F."/>
            <person name="Doudna J."/>
            <person name="Cate J.H.D."/>
            <person name="Banfield J.F."/>
        </authorList>
    </citation>
    <scope>NUCLEOTIDE SEQUENCE</scope>
    <source>
        <strain evidence="4">NC_groundwater_717_Ag_S-0.2um_59_8</strain>
    </source>
</reference>
<dbReference type="Gene3D" id="3.40.50.2300">
    <property type="match status" value="2"/>
</dbReference>
<gene>
    <name evidence="4" type="ORF">HYY65_12460</name>
</gene>
<protein>
    <submittedName>
        <fullName evidence="4">ABC transporter substrate-binding protein</fullName>
    </submittedName>
</protein>
<dbReference type="PANTHER" id="PTHR30483:SF6">
    <property type="entry name" value="PERIPLASMIC BINDING PROTEIN OF ABC TRANSPORTER FOR NATURAL AMINO ACIDS"/>
    <property type="match status" value="1"/>
</dbReference>
<evidence type="ECO:0000313" key="4">
    <source>
        <dbReference type="EMBL" id="MBI3015836.1"/>
    </source>
</evidence>
<comment type="caution">
    <text evidence="4">The sequence shown here is derived from an EMBL/GenBank/DDBJ whole genome shotgun (WGS) entry which is preliminary data.</text>
</comment>
<dbReference type="SUPFAM" id="SSF53822">
    <property type="entry name" value="Periplasmic binding protein-like I"/>
    <property type="match status" value="1"/>
</dbReference>
<name>A0A932M2F0_UNCTE</name>